<feature type="chain" id="PRO_5045104068" evidence="1">
    <location>
        <begin position="27"/>
        <end position="421"/>
    </location>
</feature>
<reference evidence="5" key="1">
    <citation type="journal article" date="2019" name="Int. J. Syst. Evol. Microbiol.">
        <title>The Global Catalogue of Microorganisms (GCM) 10K type strain sequencing project: providing services to taxonomists for standard genome sequencing and annotation.</title>
        <authorList>
            <consortium name="The Broad Institute Genomics Platform"/>
            <consortium name="The Broad Institute Genome Sequencing Center for Infectious Disease"/>
            <person name="Wu L."/>
            <person name="Ma J."/>
        </authorList>
    </citation>
    <scope>NUCLEOTIDE SEQUENCE [LARGE SCALE GENOMIC DNA]</scope>
    <source>
        <strain evidence="5">CCUG 61696</strain>
    </source>
</reference>
<dbReference type="Pfam" id="PF13406">
    <property type="entry name" value="SLT_2"/>
    <property type="match status" value="1"/>
</dbReference>
<dbReference type="EMBL" id="JBHTMX010000060">
    <property type="protein sequence ID" value="MFD1332094.1"/>
    <property type="molecule type" value="Genomic_DNA"/>
</dbReference>
<evidence type="ECO:0000259" key="3">
    <source>
        <dbReference type="Pfam" id="PF13406"/>
    </source>
</evidence>
<dbReference type="Gene3D" id="1.10.530.10">
    <property type="match status" value="1"/>
</dbReference>
<dbReference type="SUPFAM" id="SSF53955">
    <property type="entry name" value="Lysozyme-like"/>
    <property type="match status" value="1"/>
</dbReference>
<sequence length="421" mass="45666">MPATRSLTKVAAVFLGLLTFVSPATAQEFPAAQRPAVEASFQSWLRSAVLPAARKAGVGERAFDEAFAGVTLDWSLPDLAPPGAPKHQGPQRQPEFSDPARYVAEANLAGLIPEGRKRLAADARAFAEAEKRYGVPKEIVAAIWARESRYGSVPIRGDAIRNLATQSFMGARKERFFPELIAALKILDGDHLTRAEMKSSWAGAMGQPQFLPSKFLENAVDLDGDGRRDIWRSNADTIGSIAHYMQVHGWTRGRAWGGEASVPASVSCTLEGPDQGLALGEWRRLGVRRIDGGDLPGEAGRKTFLLAPAGRAGPMFIVSENFYAIKQYNESDLYALFVAHLADRYGQGGPIRGAWHAAAKGFDRADVAAMQLRLQTRGYDVGKPDGLVGFRTRVAIGRWQEARGLAPTCWPDAETVRSAGR</sequence>
<keyword evidence="5" id="KW-1185">Reference proteome</keyword>
<dbReference type="InterPro" id="IPR031304">
    <property type="entry name" value="SLT_2"/>
</dbReference>
<dbReference type="RefSeq" id="WP_378775326.1">
    <property type="nucleotide sequence ID" value="NZ_JBHTMX010000060.1"/>
</dbReference>
<organism evidence="4 5">
    <name type="scientific">Methylopila musalis</name>
    <dbReference type="NCBI Taxonomy" id="1134781"/>
    <lineage>
        <taxon>Bacteria</taxon>
        <taxon>Pseudomonadati</taxon>
        <taxon>Pseudomonadota</taxon>
        <taxon>Alphaproteobacteria</taxon>
        <taxon>Hyphomicrobiales</taxon>
        <taxon>Methylopilaceae</taxon>
        <taxon>Methylopila</taxon>
    </lineage>
</organism>
<comment type="caution">
    <text evidence="4">The sequence shown here is derived from an EMBL/GenBank/DDBJ whole genome shotgun (WGS) entry which is preliminary data.</text>
</comment>
<dbReference type="InterPro" id="IPR011970">
    <property type="entry name" value="MltB_2"/>
</dbReference>
<dbReference type="Proteomes" id="UP001597171">
    <property type="component" value="Unassembled WGS sequence"/>
</dbReference>
<gene>
    <name evidence="4" type="ORF">ACFQ4O_08800</name>
</gene>
<dbReference type="InterPro" id="IPR043426">
    <property type="entry name" value="MltB-like"/>
</dbReference>
<dbReference type="Gene3D" id="1.10.8.350">
    <property type="entry name" value="Bacterial muramidase"/>
    <property type="match status" value="1"/>
</dbReference>
<feature type="signal peptide" evidence="1">
    <location>
        <begin position="1"/>
        <end position="26"/>
    </location>
</feature>
<dbReference type="InterPro" id="IPR002477">
    <property type="entry name" value="Peptidoglycan-bd-like"/>
</dbReference>
<dbReference type="PANTHER" id="PTHR30163:SF8">
    <property type="entry name" value="LYTIC MUREIN TRANSGLYCOSYLASE"/>
    <property type="match status" value="1"/>
</dbReference>
<protein>
    <submittedName>
        <fullName evidence="4">Lytic murein transglycosylase</fullName>
    </submittedName>
</protein>
<keyword evidence="1" id="KW-0732">Signal</keyword>
<feature type="domain" description="Transglycosylase SLT" evidence="3">
    <location>
        <begin position="41"/>
        <end position="343"/>
    </location>
</feature>
<feature type="domain" description="Peptidoglycan binding-like" evidence="2">
    <location>
        <begin position="364"/>
        <end position="417"/>
    </location>
</feature>
<name>A0ABW3Z741_9HYPH</name>
<dbReference type="Gene3D" id="1.10.101.10">
    <property type="entry name" value="PGBD-like superfamily/PGBD"/>
    <property type="match status" value="1"/>
</dbReference>
<dbReference type="SUPFAM" id="SSF47090">
    <property type="entry name" value="PGBD-like"/>
    <property type="match status" value="1"/>
</dbReference>
<dbReference type="PANTHER" id="PTHR30163">
    <property type="entry name" value="MEMBRANE-BOUND LYTIC MUREIN TRANSGLYCOSYLASE B"/>
    <property type="match status" value="1"/>
</dbReference>
<evidence type="ECO:0000259" key="2">
    <source>
        <dbReference type="Pfam" id="PF01471"/>
    </source>
</evidence>
<evidence type="ECO:0000313" key="5">
    <source>
        <dbReference type="Proteomes" id="UP001597171"/>
    </source>
</evidence>
<evidence type="ECO:0000256" key="1">
    <source>
        <dbReference type="SAM" id="SignalP"/>
    </source>
</evidence>
<proteinExistence type="predicted"/>
<dbReference type="InterPro" id="IPR023346">
    <property type="entry name" value="Lysozyme-like_dom_sf"/>
</dbReference>
<evidence type="ECO:0000313" key="4">
    <source>
        <dbReference type="EMBL" id="MFD1332094.1"/>
    </source>
</evidence>
<dbReference type="InterPro" id="IPR036366">
    <property type="entry name" value="PGBDSf"/>
</dbReference>
<dbReference type="NCBIfam" id="TIGR02283">
    <property type="entry name" value="MltB_2"/>
    <property type="match status" value="1"/>
</dbReference>
<accession>A0ABW3Z741</accession>
<dbReference type="Pfam" id="PF01471">
    <property type="entry name" value="PG_binding_1"/>
    <property type="match status" value="1"/>
</dbReference>
<dbReference type="InterPro" id="IPR036365">
    <property type="entry name" value="PGBD-like_sf"/>
</dbReference>